<name>A0A838CJ50_9CORY</name>
<dbReference type="AlphaFoldDB" id="A0A838CJ50"/>
<dbReference type="EMBL" id="JABFEE010000002">
    <property type="protein sequence ID" value="MBA1834713.1"/>
    <property type="molecule type" value="Genomic_DNA"/>
</dbReference>
<reference evidence="2 3" key="1">
    <citation type="submission" date="2020-05" db="EMBL/GenBank/DDBJ databases">
        <title>Descriptions of Corynebacterium xxxx sp. nov., Corynebacterium yyyy sp. nov. and Corynebacterium zzzz sp. nov.</title>
        <authorList>
            <person name="Zhang G."/>
        </authorList>
    </citation>
    <scope>NUCLEOTIDE SEQUENCE [LARGE SCALE GENOMIC DNA]</scope>
    <source>
        <strain evidence="3">zg-915</strain>
    </source>
</reference>
<gene>
    <name evidence="2" type="ORF">HMC16_03035</name>
</gene>
<keyword evidence="1" id="KW-1133">Transmembrane helix</keyword>
<protein>
    <submittedName>
        <fullName evidence="2">Uncharacterized protein</fullName>
    </submittedName>
</protein>
<sequence>MKEVVAVSAVGNPILVVVLSLMAGLLVGGVWSSYQRGASRAVTGVLALLAVMAVLFVALTLVEVM</sequence>
<proteinExistence type="predicted"/>
<feature type="transmembrane region" description="Helical" evidence="1">
    <location>
        <begin position="14"/>
        <end position="34"/>
    </location>
</feature>
<evidence type="ECO:0000313" key="2">
    <source>
        <dbReference type="EMBL" id="MBA1834713.1"/>
    </source>
</evidence>
<dbReference type="Proteomes" id="UP000581408">
    <property type="component" value="Unassembled WGS sequence"/>
</dbReference>
<evidence type="ECO:0000256" key="1">
    <source>
        <dbReference type="SAM" id="Phobius"/>
    </source>
</evidence>
<keyword evidence="1" id="KW-0812">Transmembrane</keyword>
<evidence type="ECO:0000313" key="3">
    <source>
        <dbReference type="Proteomes" id="UP000581408"/>
    </source>
</evidence>
<dbReference type="RefSeq" id="WP_181194333.1">
    <property type="nucleotide sequence ID" value="NZ_JABFEE010000002.1"/>
</dbReference>
<organism evidence="2 3">
    <name type="scientific">Corynebacterium wankanglinii</name>
    <dbReference type="NCBI Taxonomy" id="2735136"/>
    <lineage>
        <taxon>Bacteria</taxon>
        <taxon>Bacillati</taxon>
        <taxon>Actinomycetota</taxon>
        <taxon>Actinomycetes</taxon>
        <taxon>Mycobacteriales</taxon>
        <taxon>Corynebacteriaceae</taxon>
        <taxon>Corynebacterium</taxon>
    </lineage>
</organism>
<accession>A0A838CJ50</accession>
<feature type="transmembrane region" description="Helical" evidence="1">
    <location>
        <begin position="41"/>
        <end position="62"/>
    </location>
</feature>
<keyword evidence="1" id="KW-0472">Membrane</keyword>
<comment type="caution">
    <text evidence="2">The sequence shown here is derived from an EMBL/GenBank/DDBJ whole genome shotgun (WGS) entry which is preliminary data.</text>
</comment>